<dbReference type="KEGG" id="lsd:EMK97_04465"/>
<evidence type="ECO:0000313" key="2">
    <source>
        <dbReference type="EMBL" id="QBG37708.1"/>
    </source>
</evidence>
<protein>
    <recommendedName>
        <fullName evidence="4">Porin</fullName>
    </recommendedName>
</protein>
<keyword evidence="3" id="KW-1185">Reference proteome</keyword>
<evidence type="ECO:0000256" key="1">
    <source>
        <dbReference type="SAM" id="SignalP"/>
    </source>
</evidence>
<accession>A0A4P6P964</accession>
<feature type="signal peptide" evidence="1">
    <location>
        <begin position="1"/>
        <end position="19"/>
    </location>
</feature>
<dbReference type="Proteomes" id="UP000290244">
    <property type="component" value="Chromosome"/>
</dbReference>
<name>A0A4P6P964_9GAMM</name>
<reference evidence="2 3" key="1">
    <citation type="submission" date="2018-12" db="EMBL/GenBank/DDBJ databases">
        <title>Complete genome of Litorilituus sediminis.</title>
        <authorList>
            <person name="Liu A."/>
            <person name="Rong J."/>
        </authorList>
    </citation>
    <scope>NUCLEOTIDE SEQUENCE [LARGE SCALE GENOMIC DNA]</scope>
    <source>
        <strain evidence="2 3">JCM 17549</strain>
    </source>
</reference>
<feature type="chain" id="PRO_5020266203" description="Porin" evidence="1">
    <location>
        <begin position="20"/>
        <end position="275"/>
    </location>
</feature>
<keyword evidence="1" id="KW-0732">Signal</keyword>
<proteinExistence type="predicted"/>
<sequence>MNVYAALWLVLSWIPSAFAEEVELVHYAYANYLGSGIYRTTGQNASLINLPFSYEVAREEKLTYGLRLPLSLGFFDFSLSDLPGLEFPDEVGTFTFTPGIAASYQYSDNLVIESYLDFGYARNLSTNRNVSVHSAGLSSLYYFNVANYDAIWASRVYYAAYNGNGFDANDSYAAIQMGAELGLPYKYQLLGYTYQPRLFVTSFWYFSEVDFLSHKQFANVDDSNNITLSNSFEAGVTMKFDQVLGYSWLGIERLGISYRFSEQFSAFRLLFSFPI</sequence>
<gene>
    <name evidence="2" type="ORF">EMK97_04465</name>
</gene>
<dbReference type="AlphaFoldDB" id="A0A4P6P964"/>
<organism evidence="2 3">
    <name type="scientific">Litorilituus sediminis</name>
    <dbReference type="NCBI Taxonomy" id="718192"/>
    <lineage>
        <taxon>Bacteria</taxon>
        <taxon>Pseudomonadati</taxon>
        <taxon>Pseudomonadota</taxon>
        <taxon>Gammaproteobacteria</taxon>
        <taxon>Alteromonadales</taxon>
        <taxon>Colwelliaceae</taxon>
        <taxon>Litorilituus</taxon>
    </lineage>
</organism>
<dbReference type="OrthoDB" id="6254608at2"/>
<dbReference type="EMBL" id="CP034759">
    <property type="protein sequence ID" value="QBG37708.1"/>
    <property type="molecule type" value="Genomic_DNA"/>
</dbReference>
<evidence type="ECO:0000313" key="3">
    <source>
        <dbReference type="Proteomes" id="UP000290244"/>
    </source>
</evidence>
<evidence type="ECO:0008006" key="4">
    <source>
        <dbReference type="Google" id="ProtNLM"/>
    </source>
</evidence>